<protein>
    <submittedName>
        <fullName evidence="2">Uncharacterized protein</fullName>
    </submittedName>
</protein>
<evidence type="ECO:0000313" key="2">
    <source>
        <dbReference type="EMBL" id="GEA87932.1"/>
    </source>
</evidence>
<gene>
    <name evidence="2" type="ORF">CCE01nite_18810</name>
</gene>
<dbReference type="AlphaFoldDB" id="A0A4Y3KUZ9"/>
<evidence type="ECO:0000313" key="3">
    <source>
        <dbReference type="Proteomes" id="UP000317046"/>
    </source>
</evidence>
<sequence>MAHWLRTRTAFGVVTGLLGVVGSAAWRRGARLPIGRRAQVLTIRTPRTCPDLDARPVFTRSRGRREGLVGVPDGPRKTRVAHVTRQTRT</sequence>
<evidence type="ECO:0000256" key="1">
    <source>
        <dbReference type="SAM" id="MobiDB-lite"/>
    </source>
</evidence>
<name>A0A4Y3KUZ9_9CELL</name>
<dbReference type="Proteomes" id="UP000317046">
    <property type="component" value="Unassembled WGS sequence"/>
</dbReference>
<feature type="region of interest" description="Disordered" evidence="1">
    <location>
        <begin position="65"/>
        <end position="89"/>
    </location>
</feature>
<keyword evidence="3" id="KW-1185">Reference proteome</keyword>
<dbReference type="EMBL" id="BJLR01000017">
    <property type="protein sequence ID" value="GEA87932.1"/>
    <property type="molecule type" value="Genomic_DNA"/>
</dbReference>
<feature type="compositionally biased region" description="Basic residues" evidence="1">
    <location>
        <begin position="77"/>
        <end position="89"/>
    </location>
</feature>
<proteinExistence type="predicted"/>
<organism evidence="2 3">
    <name type="scientific">Cellulomonas cellasea</name>
    <dbReference type="NCBI Taxonomy" id="43670"/>
    <lineage>
        <taxon>Bacteria</taxon>
        <taxon>Bacillati</taxon>
        <taxon>Actinomycetota</taxon>
        <taxon>Actinomycetes</taxon>
        <taxon>Micrococcales</taxon>
        <taxon>Cellulomonadaceae</taxon>
        <taxon>Cellulomonas</taxon>
    </lineage>
</organism>
<reference evidence="2" key="1">
    <citation type="submission" date="2019-06" db="EMBL/GenBank/DDBJ databases">
        <title>Whole genome shotgun sequence of Cellulomonas cellasea NBRC 3753.</title>
        <authorList>
            <person name="Hosoyama A."/>
            <person name="Uohara A."/>
            <person name="Ohji S."/>
            <person name="Ichikawa N."/>
        </authorList>
    </citation>
    <scope>NUCLEOTIDE SEQUENCE [LARGE SCALE GENOMIC DNA]</scope>
    <source>
        <strain evidence="2">NBRC 3753</strain>
    </source>
</reference>
<comment type="caution">
    <text evidence="2">The sequence shown here is derived from an EMBL/GenBank/DDBJ whole genome shotgun (WGS) entry which is preliminary data.</text>
</comment>
<accession>A0A4Y3KUZ9</accession>